<accession>A0ABW2NA97</accession>
<proteinExistence type="predicted"/>
<feature type="chain" id="PRO_5047029708" evidence="1">
    <location>
        <begin position="27"/>
        <end position="157"/>
    </location>
</feature>
<dbReference type="EMBL" id="JBHTCH010000020">
    <property type="protein sequence ID" value="MFC7361791.1"/>
    <property type="molecule type" value="Genomic_DNA"/>
</dbReference>
<sequence>MTTIKRACLAVLVPLTIGAGAAPASAAADPHPITPFVPASDDDPALAEAWQAWQSKDIDDYVVTVRLTCFCPPTGAVRTVVRDDTIRRVTKGERRLAARRGYSMDELFTMIRSASAEADRVEVAYTRRGVPKSITIDPIEEAIDEETYYSVSLSRLD</sequence>
<comment type="caution">
    <text evidence="2">The sequence shown here is derived from an EMBL/GenBank/DDBJ whole genome shotgun (WGS) entry which is preliminary data.</text>
</comment>
<feature type="signal peptide" evidence="1">
    <location>
        <begin position="1"/>
        <end position="26"/>
    </location>
</feature>
<keyword evidence="3" id="KW-1185">Reference proteome</keyword>
<dbReference type="InterPro" id="IPR046172">
    <property type="entry name" value="DUF6174"/>
</dbReference>
<keyword evidence="1" id="KW-0732">Signal</keyword>
<evidence type="ECO:0000256" key="1">
    <source>
        <dbReference type="SAM" id="SignalP"/>
    </source>
</evidence>
<evidence type="ECO:0000313" key="3">
    <source>
        <dbReference type="Proteomes" id="UP001596524"/>
    </source>
</evidence>
<protein>
    <submittedName>
        <fullName evidence="2">DUF6174 domain-containing protein</fullName>
    </submittedName>
</protein>
<organism evidence="2 3">
    <name type="scientific">Nocardioides astragali</name>
    <dbReference type="NCBI Taxonomy" id="1776736"/>
    <lineage>
        <taxon>Bacteria</taxon>
        <taxon>Bacillati</taxon>
        <taxon>Actinomycetota</taxon>
        <taxon>Actinomycetes</taxon>
        <taxon>Propionibacteriales</taxon>
        <taxon>Nocardioidaceae</taxon>
        <taxon>Nocardioides</taxon>
    </lineage>
</organism>
<gene>
    <name evidence="2" type="ORF">ACFQO6_16085</name>
</gene>
<dbReference type="Proteomes" id="UP001596524">
    <property type="component" value="Unassembled WGS sequence"/>
</dbReference>
<dbReference type="Pfam" id="PF19671">
    <property type="entry name" value="DUF6174"/>
    <property type="match status" value="1"/>
</dbReference>
<reference evidence="3" key="1">
    <citation type="journal article" date="2019" name="Int. J. Syst. Evol. Microbiol.">
        <title>The Global Catalogue of Microorganisms (GCM) 10K type strain sequencing project: providing services to taxonomists for standard genome sequencing and annotation.</title>
        <authorList>
            <consortium name="The Broad Institute Genomics Platform"/>
            <consortium name="The Broad Institute Genome Sequencing Center for Infectious Disease"/>
            <person name="Wu L."/>
            <person name="Ma J."/>
        </authorList>
    </citation>
    <scope>NUCLEOTIDE SEQUENCE [LARGE SCALE GENOMIC DNA]</scope>
    <source>
        <strain evidence="3">FCH27</strain>
    </source>
</reference>
<dbReference type="RefSeq" id="WP_255892239.1">
    <property type="nucleotide sequence ID" value="NZ_JAFMZM010000006.1"/>
</dbReference>
<name>A0ABW2NA97_9ACTN</name>
<evidence type="ECO:0000313" key="2">
    <source>
        <dbReference type="EMBL" id="MFC7361791.1"/>
    </source>
</evidence>